<dbReference type="GO" id="GO:0005886">
    <property type="term" value="C:plasma membrane"/>
    <property type="evidence" value="ECO:0007669"/>
    <property type="project" value="TreeGrafter"/>
</dbReference>
<dbReference type="eggNOG" id="COG3152">
    <property type="taxonomic scope" value="Bacteria"/>
</dbReference>
<evidence type="ECO:0000256" key="1">
    <source>
        <dbReference type="SAM" id="MobiDB-lite"/>
    </source>
</evidence>
<dbReference type="OrthoDB" id="9812349at2"/>
<feature type="transmembrane region" description="Helical" evidence="2">
    <location>
        <begin position="199"/>
        <end position="221"/>
    </location>
</feature>
<dbReference type="Proteomes" id="UP000022611">
    <property type="component" value="Unassembled WGS sequence"/>
</dbReference>
<sequence length="306" mass="32781">MSEHRFKIVFDGALLPGVDITTAKLNLAQLFKSDVAAIERLFSGKPVALKHDLSHTDAQTYLNALSKTGIDARIEAEPSIELNLTDIHESSSAAYTTPTLGDNESPYSPPRAPVGEALPEFSELKVFSVQGRIGRLRYLAWSLVALLIIGAIAGVFGLSLLAGNQMVLSTIVCVVAFVAYLYINITISVQRLHDLGWSGWLWFLNLVPFIGSLFPFALAVLPGNVGANRYGAPQPPNSTAVKILCGLWLMVIAVVFVGALAGGLSTLTEEYESTSTSSYGRSEPADAVKADDAAKAAQPPVDYEKE</sequence>
<dbReference type="InterPro" id="IPR008523">
    <property type="entry name" value="DUF805"/>
</dbReference>
<dbReference type="HOGENOM" id="CLU_908722_0_0_6"/>
<dbReference type="PANTHER" id="PTHR34980:SF3">
    <property type="entry name" value="BLR8105 PROTEIN"/>
    <property type="match status" value="1"/>
</dbReference>
<proteinExistence type="predicted"/>
<dbReference type="EMBL" id="AFOY02000019">
    <property type="protein sequence ID" value="EXF92216.1"/>
    <property type="molecule type" value="Genomic_DNA"/>
</dbReference>
<feature type="region of interest" description="Disordered" evidence="1">
    <location>
        <begin position="273"/>
        <end position="306"/>
    </location>
</feature>
<feature type="transmembrane region" description="Helical" evidence="2">
    <location>
        <begin position="241"/>
        <end position="264"/>
    </location>
</feature>
<evidence type="ECO:0000313" key="3">
    <source>
        <dbReference type="EMBL" id="EXF92216.1"/>
    </source>
</evidence>
<dbReference type="RefSeq" id="WP_019693895.1">
    <property type="nucleotide sequence ID" value="NZ_AFOY02000019.1"/>
</dbReference>
<protein>
    <submittedName>
        <fullName evidence="3">Membrane protein</fullName>
    </submittedName>
</protein>
<keyword evidence="2" id="KW-0472">Membrane</keyword>
<evidence type="ECO:0000313" key="4">
    <source>
        <dbReference type="Proteomes" id="UP000022611"/>
    </source>
</evidence>
<organism evidence="3 4">
    <name type="scientific">Pseudomonas fluorescens HK44</name>
    <dbReference type="NCBI Taxonomy" id="1042209"/>
    <lineage>
        <taxon>Bacteria</taxon>
        <taxon>Pseudomonadati</taxon>
        <taxon>Pseudomonadota</taxon>
        <taxon>Gammaproteobacteria</taxon>
        <taxon>Pseudomonadales</taxon>
        <taxon>Pseudomonadaceae</taxon>
        <taxon>Pseudomonas</taxon>
    </lineage>
</organism>
<reference evidence="3 4" key="1">
    <citation type="journal article" date="2011" name="J. Bacteriol.">
        <title>Draft genome sequence of the polycyclic aromatic hydrocarbon-degrading, genetically engineered bioluminescent bioreporter Pseudomonas fluorescens HK44.</title>
        <authorList>
            <person name="Chauhan A."/>
            <person name="Layton A.C."/>
            <person name="Williams D.E."/>
            <person name="Smartt A.E."/>
            <person name="Ripp S."/>
            <person name="Karpinets T.V."/>
            <person name="Brown S.D."/>
            <person name="Sayler G.S."/>
        </authorList>
    </citation>
    <scope>NUCLEOTIDE SEQUENCE [LARGE SCALE GENOMIC DNA]</scope>
    <source>
        <strain evidence="3 4">HK44</strain>
    </source>
</reference>
<accession>A0A010RHP5</accession>
<feature type="compositionally biased region" description="Low complexity" evidence="1">
    <location>
        <begin position="295"/>
        <end position="306"/>
    </location>
</feature>
<feature type="transmembrane region" description="Helical" evidence="2">
    <location>
        <begin position="138"/>
        <end position="161"/>
    </location>
</feature>
<dbReference type="AlphaFoldDB" id="A0A010RHP5"/>
<dbReference type="PANTHER" id="PTHR34980">
    <property type="entry name" value="INNER MEMBRANE PROTEIN-RELATED-RELATED"/>
    <property type="match status" value="1"/>
</dbReference>
<feature type="compositionally biased region" description="Basic and acidic residues" evidence="1">
    <location>
        <begin position="283"/>
        <end position="294"/>
    </location>
</feature>
<feature type="compositionally biased region" description="Low complexity" evidence="1">
    <location>
        <begin position="273"/>
        <end position="282"/>
    </location>
</feature>
<name>A0A010RHP5_PSEFL</name>
<feature type="transmembrane region" description="Helical" evidence="2">
    <location>
        <begin position="167"/>
        <end position="187"/>
    </location>
</feature>
<dbReference type="Pfam" id="PF05656">
    <property type="entry name" value="DUF805"/>
    <property type="match status" value="1"/>
</dbReference>
<evidence type="ECO:0000256" key="2">
    <source>
        <dbReference type="SAM" id="Phobius"/>
    </source>
</evidence>
<keyword evidence="2" id="KW-0812">Transmembrane</keyword>
<comment type="caution">
    <text evidence="3">The sequence shown here is derived from an EMBL/GenBank/DDBJ whole genome shotgun (WGS) entry which is preliminary data.</text>
</comment>
<gene>
    <name evidence="3" type="ORF">HK44_015600</name>
</gene>
<keyword evidence="2" id="KW-1133">Transmembrane helix</keyword>
<dbReference type="PATRIC" id="fig|1042209.11.peg.5550"/>